<reference evidence="1 2" key="1">
    <citation type="journal article" date="2019" name="Sci. Rep.">
        <title>Orb-weaving spider Araneus ventricosus genome elucidates the spidroin gene catalogue.</title>
        <authorList>
            <person name="Kono N."/>
            <person name="Nakamura H."/>
            <person name="Ohtoshi R."/>
            <person name="Moran D.A.P."/>
            <person name="Shinohara A."/>
            <person name="Yoshida Y."/>
            <person name="Fujiwara M."/>
            <person name="Mori M."/>
            <person name="Tomita M."/>
            <person name="Arakawa K."/>
        </authorList>
    </citation>
    <scope>NUCLEOTIDE SEQUENCE [LARGE SCALE GENOMIC DNA]</scope>
</reference>
<dbReference type="EMBL" id="BGPR01055507">
    <property type="protein sequence ID" value="GBO32063.1"/>
    <property type="molecule type" value="Genomic_DNA"/>
</dbReference>
<evidence type="ECO:0000313" key="1">
    <source>
        <dbReference type="EMBL" id="GBO32063.1"/>
    </source>
</evidence>
<protein>
    <submittedName>
        <fullName evidence="1">Uncharacterized protein</fullName>
    </submittedName>
</protein>
<sequence length="135" mass="14775">MIRRVCGQDVVGQTPPTVVEVLGARSGSDGCTSHYHEGSNGEDAFPVLGCIVPSFEMDYYKMFTAHYEWARAVLLLVVGLQKGVQSTAQPEDTGPPNWPDEPTIIETANSHRFIRERSIVLQQSVACILVDGIIT</sequence>
<dbReference type="AlphaFoldDB" id="A0A4Y2W2Y3"/>
<evidence type="ECO:0000313" key="2">
    <source>
        <dbReference type="Proteomes" id="UP000499080"/>
    </source>
</evidence>
<organism evidence="1 2">
    <name type="scientific">Araneus ventricosus</name>
    <name type="common">Orbweaver spider</name>
    <name type="synonym">Epeira ventricosa</name>
    <dbReference type="NCBI Taxonomy" id="182803"/>
    <lineage>
        <taxon>Eukaryota</taxon>
        <taxon>Metazoa</taxon>
        <taxon>Ecdysozoa</taxon>
        <taxon>Arthropoda</taxon>
        <taxon>Chelicerata</taxon>
        <taxon>Arachnida</taxon>
        <taxon>Araneae</taxon>
        <taxon>Araneomorphae</taxon>
        <taxon>Entelegynae</taxon>
        <taxon>Araneoidea</taxon>
        <taxon>Araneidae</taxon>
        <taxon>Araneus</taxon>
    </lineage>
</organism>
<proteinExistence type="predicted"/>
<keyword evidence="2" id="KW-1185">Reference proteome</keyword>
<name>A0A4Y2W2Y3_ARAVE</name>
<dbReference type="Proteomes" id="UP000499080">
    <property type="component" value="Unassembled WGS sequence"/>
</dbReference>
<accession>A0A4Y2W2Y3</accession>
<gene>
    <name evidence="1" type="ORF">AVEN_271795_1</name>
</gene>
<comment type="caution">
    <text evidence="1">The sequence shown here is derived from an EMBL/GenBank/DDBJ whole genome shotgun (WGS) entry which is preliminary data.</text>
</comment>